<dbReference type="InterPro" id="IPR032675">
    <property type="entry name" value="LRR_dom_sf"/>
</dbReference>
<name>A0ABR1A6I3_HUSHU</name>
<dbReference type="InterPro" id="IPR003591">
    <property type="entry name" value="Leu-rich_rpt_typical-subtyp"/>
</dbReference>
<dbReference type="PROSITE" id="PS51450">
    <property type="entry name" value="LRR"/>
    <property type="match status" value="2"/>
</dbReference>
<dbReference type="EMBL" id="JAHFZB010000002">
    <property type="protein sequence ID" value="KAK6492698.1"/>
    <property type="molecule type" value="Genomic_DNA"/>
</dbReference>
<evidence type="ECO:0000313" key="4">
    <source>
        <dbReference type="EMBL" id="KAK6492698.1"/>
    </source>
</evidence>
<keyword evidence="2" id="KW-0677">Repeat</keyword>
<gene>
    <name evidence="4" type="ORF">HHUSO_G2079</name>
</gene>
<keyword evidence="1" id="KW-0433">Leucine-rich repeat</keyword>
<keyword evidence="5" id="KW-1185">Reference proteome</keyword>
<dbReference type="SUPFAM" id="SSF52058">
    <property type="entry name" value="L domain-like"/>
    <property type="match status" value="1"/>
</dbReference>
<feature type="domain" description="Disease resistance R13L4/SHOC-2-like LRR" evidence="3">
    <location>
        <begin position="161"/>
        <end position="262"/>
    </location>
</feature>
<sequence>MNNPDSPDKLVLNVSMSPAIVVYDLSLIQGIWEGRIRKHKKQQRKERERQEKSALAKLNQEWSRRLEHRKRLREKSNQLNLENVATDFKLYHSSEKNLLSEGRSSLDSGIEIDIDEKTFIYELNGEQWKELPDSIKEMTYLREWHISRTSIQELPKYTELFQDLRVLQLSRNGIKELLAEIGKLRNLKELNLSYNKLSSIPPELGNCENLEKLELTENLDLWELPFELSNLKQLLYLDISANKFSSIPICVLRMSSLQWLDVSNNDLKELPQDIDRLEEVQSLFLQKNPMTYLPHALCNLTKLSMIVVSGERMVKMPTAICSSPSIKFIKLFDKHCEDEKEQTESMKDHGSEKELEKEFIQAYVESLRDRETVPCYTTKVSLSCQL</sequence>
<dbReference type="Pfam" id="PF23598">
    <property type="entry name" value="LRR_14"/>
    <property type="match status" value="1"/>
</dbReference>
<reference evidence="4 5" key="1">
    <citation type="submission" date="2021-05" db="EMBL/GenBank/DDBJ databases">
        <authorList>
            <person name="Zahm M."/>
            <person name="Klopp C."/>
            <person name="Cabau C."/>
            <person name="Kuhl H."/>
            <person name="Suciu R."/>
            <person name="Ciorpac M."/>
            <person name="Holostenco D."/>
            <person name="Gessner J."/>
            <person name="Wuertz S."/>
            <person name="Hohne C."/>
            <person name="Stock M."/>
            <person name="Gislard M."/>
            <person name="Lluch J."/>
            <person name="Milhes M."/>
            <person name="Lampietro C."/>
            <person name="Lopez Roques C."/>
            <person name="Donnadieu C."/>
            <person name="Du K."/>
            <person name="Schartl M."/>
            <person name="Guiguen Y."/>
        </authorList>
    </citation>
    <scope>NUCLEOTIDE SEQUENCE [LARGE SCALE GENOMIC DNA]</scope>
    <source>
        <strain evidence="4">Hh-F2</strain>
        <tissue evidence="4">Blood</tissue>
    </source>
</reference>
<evidence type="ECO:0000259" key="3">
    <source>
        <dbReference type="Pfam" id="PF23598"/>
    </source>
</evidence>
<protein>
    <submittedName>
        <fullName evidence="4">Leucine-rich repeat-containing protein 2 isoform X1</fullName>
    </submittedName>
</protein>
<dbReference type="InterPro" id="IPR055414">
    <property type="entry name" value="LRR_R13L4/SHOC2-like"/>
</dbReference>
<evidence type="ECO:0000256" key="2">
    <source>
        <dbReference type="ARBA" id="ARBA00022737"/>
    </source>
</evidence>
<dbReference type="PANTHER" id="PTHR48051">
    <property type="match status" value="1"/>
</dbReference>
<dbReference type="PANTHER" id="PTHR48051:SF16">
    <property type="entry name" value="LEUCINE-RICH REPEAT-CONTAINING PROTEIN 2"/>
    <property type="match status" value="1"/>
</dbReference>
<proteinExistence type="predicted"/>
<dbReference type="SMART" id="SM00369">
    <property type="entry name" value="LRR_TYP"/>
    <property type="match status" value="5"/>
</dbReference>
<accession>A0ABR1A6I3</accession>
<dbReference type="InterPro" id="IPR001611">
    <property type="entry name" value="Leu-rich_rpt"/>
</dbReference>
<evidence type="ECO:0000313" key="5">
    <source>
        <dbReference type="Proteomes" id="UP001369086"/>
    </source>
</evidence>
<evidence type="ECO:0000256" key="1">
    <source>
        <dbReference type="ARBA" id="ARBA00022614"/>
    </source>
</evidence>
<dbReference type="Gene3D" id="3.80.10.10">
    <property type="entry name" value="Ribonuclease Inhibitor"/>
    <property type="match status" value="2"/>
</dbReference>
<organism evidence="4 5">
    <name type="scientific">Huso huso</name>
    <name type="common">Beluga</name>
    <name type="synonym">Acipenser huso</name>
    <dbReference type="NCBI Taxonomy" id="61971"/>
    <lineage>
        <taxon>Eukaryota</taxon>
        <taxon>Metazoa</taxon>
        <taxon>Chordata</taxon>
        <taxon>Craniata</taxon>
        <taxon>Vertebrata</taxon>
        <taxon>Euteleostomi</taxon>
        <taxon>Actinopterygii</taxon>
        <taxon>Chondrostei</taxon>
        <taxon>Acipenseriformes</taxon>
        <taxon>Acipenseridae</taxon>
        <taxon>Huso</taxon>
    </lineage>
</organism>
<comment type="caution">
    <text evidence="4">The sequence shown here is derived from an EMBL/GenBank/DDBJ whole genome shotgun (WGS) entry which is preliminary data.</text>
</comment>
<dbReference type="Proteomes" id="UP001369086">
    <property type="component" value="Unassembled WGS sequence"/>
</dbReference>
<dbReference type="InterPro" id="IPR050216">
    <property type="entry name" value="LRR_domain-containing"/>
</dbReference>